<dbReference type="PROSITE" id="PS51352">
    <property type="entry name" value="THIOREDOXIN_2"/>
    <property type="match status" value="1"/>
</dbReference>
<dbReference type="Proteomes" id="UP001060336">
    <property type="component" value="Chromosome"/>
</dbReference>
<organism evidence="6 7">
    <name type="scientific">Nisaea acidiphila</name>
    <dbReference type="NCBI Taxonomy" id="1862145"/>
    <lineage>
        <taxon>Bacteria</taxon>
        <taxon>Pseudomonadati</taxon>
        <taxon>Pseudomonadota</taxon>
        <taxon>Alphaproteobacteria</taxon>
        <taxon>Rhodospirillales</taxon>
        <taxon>Thalassobaculaceae</taxon>
        <taxon>Nisaea</taxon>
    </lineage>
</organism>
<dbReference type="EC" id="1.11.1.27" evidence="4"/>
<dbReference type="KEGG" id="naci:NUH88_09535"/>
<name>A0A9J7AZT4_9PROT</name>
<dbReference type="CDD" id="cd03013">
    <property type="entry name" value="PRX5_like"/>
    <property type="match status" value="1"/>
</dbReference>
<evidence type="ECO:0000256" key="4">
    <source>
        <dbReference type="RuleBase" id="RU366011"/>
    </source>
</evidence>
<comment type="function">
    <text evidence="4">Thiol-specific peroxidase that catalyzes the reduction of hydrogen peroxide and organic hydroperoxides to water and alcohols, respectively. Plays a role in cell protection against oxidative stress by detoxifying peroxides.</text>
</comment>
<dbReference type="GO" id="GO:0034599">
    <property type="term" value="P:cellular response to oxidative stress"/>
    <property type="evidence" value="ECO:0007669"/>
    <property type="project" value="InterPro"/>
</dbReference>
<keyword evidence="1 4" id="KW-0575">Peroxidase</keyword>
<sequence length="182" mass="20379">MLGRKVPLVTFRTRVRDESIEGPNPYKWEDKTSDDYFKGKKVVLFSLPGAFTPTCSTFQLPDFEKLYADFQAKGIDEIYCISVNDAFVMNAWGKSQGVENVKLIPDGSGEFTRKMGMLVNKDNLGFGMRSWRYGAVIDDGTVIGWFEEDGFEDNCGTDPYGASSPQNILENVETVLKRDVAA</sequence>
<dbReference type="GO" id="GO:0042744">
    <property type="term" value="P:hydrogen peroxide catabolic process"/>
    <property type="evidence" value="ECO:0007669"/>
    <property type="project" value="TreeGrafter"/>
</dbReference>
<dbReference type="GO" id="GO:0045454">
    <property type="term" value="P:cell redox homeostasis"/>
    <property type="evidence" value="ECO:0007669"/>
    <property type="project" value="TreeGrafter"/>
</dbReference>
<dbReference type="SUPFAM" id="SSF52833">
    <property type="entry name" value="Thioredoxin-like"/>
    <property type="match status" value="1"/>
</dbReference>
<comment type="similarity">
    <text evidence="4">Belongs to the peroxiredoxin family. Prx5 subfamily.</text>
</comment>
<evidence type="ECO:0000313" key="7">
    <source>
        <dbReference type="Proteomes" id="UP001060336"/>
    </source>
</evidence>
<dbReference type="PANTHER" id="PTHR10430">
    <property type="entry name" value="PEROXIREDOXIN"/>
    <property type="match status" value="1"/>
</dbReference>
<comment type="catalytic activity">
    <reaction evidence="4">
        <text>a hydroperoxide + 2 glutathione = an alcohol + glutathione disulfide + H2O</text>
        <dbReference type="Rhea" id="RHEA:62632"/>
        <dbReference type="ChEBI" id="CHEBI:15377"/>
        <dbReference type="ChEBI" id="CHEBI:30879"/>
        <dbReference type="ChEBI" id="CHEBI:35924"/>
        <dbReference type="ChEBI" id="CHEBI:57925"/>
        <dbReference type="ChEBI" id="CHEBI:58297"/>
        <dbReference type="EC" id="1.11.1.27"/>
    </reaction>
</comment>
<dbReference type="InterPro" id="IPR013766">
    <property type="entry name" value="Thioredoxin_domain"/>
</dbReference>
<evidence type="ECO:0000256" key="2">
    <source>
        <dbReference type="ARBA" id="ARBA00023002"/>
    </source>
</evidence>
<evidence type="ECO:0000256" key="1">
    <source>
        <dbReference type="ARBA" id="ARBA00022559"/>
    </source>
</evidence>
<evidence type="ECO:0000256" key="3">
    <source>
        <dbReference type="PIRSR" id="PIRSR637944-1"/>
    </source>
</evidence>
<evidence type="ECO:0000313" key="6">
    <source>
        <dbReference type="EMBL" id="UUX51929.1"/>
    </source>
</evidence>
<gene>
    <name evidence="6" type="ORF">NUH88_09535</name>
</gene>
<dbReference type="Gene3D" id="3.40.30.10">
    <property type="entry name" value="Glutaredoxin"/>
    <property type="match status" value="1"/>
</dbReference>
<dbReference type="InterPro" id="IPR037944">
    <property type="entry name" value="PRX5-like"/>
</dbReference>
<protein>
    <recommendedName>
        <fullName evidence="4">Glutathione-dependent peroxiredoxin</fullName>
        <ecNumber evidence="4">1.11.1.27</ecNumber>
    </recommendedName>
</protein>
<keyword evidence="7" id="KW-1185">Reference proteome</keyword>
<keyword evidence="4" id="KW-0676">Redox-active center</keyword>
<accession>A0A9J7AZT4</accession>
<dbReference type="PANTHER" id="PTHR10430:SF16">
    <property type="entry name" value="PEROXIREDOXIN-5, MITOCHONDRIAL"/>
    <property type="match status" value="1"/>
</dbReference>
<reference evidence="6" key="1">
    <citation type="submission" date="2022-08" db="EMBL/GenBank/DDBJ databases">
        <title>Nisaea acidiphila sp. nov., isolated from a marine algal debris and emended description of the genus Nisaea Urios et al. 2008.</title>
        <authorList>
            <person name="Kwon K."/>
        </authorList>
    </citation>
    <scope>NUCLEOTIDE SEQUENCE</scope>
    <source>
        <strain evidence="6">MEBiC11861</strain>
    </source>
</reference>
<dbReference type="RefSeq" id="WP_257771692.1">
    <property type="nucleotide sequence ID" value="NZ_CP102480.1"/>
</dbReference>
<feature type="domain" description="Thioredoxin" evidence="5">
    <location>
        <begin position="1"/>
        <end position="177"/>
    </location>
</feature>
<dbReference type="AlphaFoldDB" id="A0A9J7AZT4"/>
<dbReference type="EMBL" id="CP102480">
    <property type="protein sequence ID" value="UUX51929.1"/>
    <property type="molecule type" value="Genomic_DNA"/>
</dbReference>
<dbReference type="GO" id="GO:0008379">
    <property type="term" value="F:thioredoxin peroxidase activity"/>
    <property type="evidence" value="ECO:0007669"/>
    <property type="project" value="InterPro"/>
</dbReference>
<keyword evidence="4" id="KW-0049">Antioxidant</keyword>
<dbReference type="Pfam" id="PF08534">
    <property type="entry name" value="Redoxin"/>
    <property type="match status" value="1"/>
</dbReference>
<proteinExistence type="inferred from homology"/>
<feature type="active site" description="Cysteine sulfenic acid (-SOH) intermediate" evidence="3">
    <location>
        <position position="55"/>
    </location>
</feature>
<dbReference type="InterPro" id="IPR013740">
    <property type="entry name" value="Redoxin"/>
</dbReference>
<dbReference type="GO" id="GO:0005737">
    <property type="term" value="C:cytoplasm"/>
    <property type="evidence" value="ECO:0007669"/>
    <property type="project" value="TreeGrafter"/>
</dbReference>
<keyword evidence="2 4" id="KW-0560">Oxidoreductase</keyword>
<evidence type="ECO:0000259" key="5">
    <source>
        <dbReference type="PROSITE" id="PS51352"/>
    </source>
</evidence>
<dbReference type="InterPro" id="IPR036249">
    <property type="entry name" value="Thioredoxin-like_sf"/>
</dbReference>